<dbReference type="Proteomes" id="UP001357485">
    <property type="component" value="Unassembled WGS sequence"/>
</dbReference>
<feature type="region of interest" description="Disordered" evidence="1">
    <location>
        <begin position="1"/>
        <end position="39"/>
    </location>
</feature>
<protein>
    <submittedName>
        <fullName evidence="2">Uncharacterized protein</fullName>
    </submittedName>
</protein>
<proteinExistence type="predicted"/>
<gene>
    <name evidence="2" type="ORF">LTR16_008630</name>
</gene>
<organism evidence="2 3">
    <name type="scientific">Cryomyces antarcticus</name>
    <dbReference type="NCBI Taxonomy" id="329879"/>
    <lineage>
        <taxon>Eukaryota</taxon>
        <taxon>Fungi</taxon>
        <taxon>Dikarya</taxon>
        <taxon>Ascomycota</taxon>
        <taxon>Pezizomycotina</taxon>
        <taxon>Dothideomycetes</taxon>
        <taxon>Dothideomycetes incertae sedis</taxon>
        <taxon>Cryomyces</taxon>
    </lineage>
</organism>
<evidence type="ECO:0000256" key="1">
    <source>
        <dbReference type="SAM" id="MobiDB-lite"/>
    </source>
</evidence>
<name>A0ABR0LLJ4_9PEZI</name>
<dbReference type="EMBL" id="JAVRRA010018502">
    <property type="protein sequence ID" value="KAK5188161.1"/>
    <property type="molecule type" value="Genomic_DNA"/>
</dbReference>
<sequence length="136" mass="14354">MSTTGSVKAPASKAPSTTAATKAPSTAAASTAGGAKDEQAKRLEKLEALSKAVNTNNIARVANSQLTSADEKLTVLHSLKTDRPLDRFPETPAKIARMTDTMVDQMLLALEAERSGTAEAKRERLRVQLGLKPNPA</sequence>
<keyword evidence="3" id="KW-1185">Reference proteome</keyword>
<evidence type="ECO:0000313" key="3">
    <source>
        <dbReference type="Proteomes" id="UP001357485"/>
    </source>
</evidence>
<evidence type="ECO:0000313" key="2">
    <source>
        <dbReference type="EMBL" id="KAK5188161.1"/>
    </source>
</evidence>
<accession>A0ABR0LLJ4</accession>
<comment type="caution">
    <text evidence="2">The sequence shown here is derived from an EMBL/GenBank/DDBJ whole genome shotgun (WGS) entry which is preliminary data.</text>
</comment>
<feature type="compositionally biased region" description="Low complexity" evidence="1">
    <location>
        <begin position="8"/>
        <end position="34"/>
    </location>
</feature>
<reference evidence="2 3" key="1">
    <citation type="submission" date="2023-08" db="EMBL/GenBank/DDBJ databases">
        <title>Black Yeasts Isolated from many extreme environments.</title>
        <authorList>
            <person name="Coleine C."/>
            <person name="Stajich J.E."/>
            <person name="Selbmann L."/>
        </authorList>
    </citation>
    <scope>NUCLEOTIDE SEQUENCE [LARGE SCALE GENOMIC DNA]</scope>
    <source>
        <strain evidence="2 3">CCFEE 536</strain>
    </source>
</reference>